<evidence type="ECO:0000313" key="2">
    <source>
        <dbReference type="EMBL" id="TKA98538.1"/>
    </source>
</evidence>
<sequence length="132" mass="14148">MKHLTRQLCAALITGLGGGRPNVPEAGVPLWNAFSALSRARTYHAAGPHPLSFSEIEAWSRLMRVPLEPQHVQVITAMDEVWMDCASAKAQGREGVKILPPKSSKGLNPGLFDAMMGPDPGPPSRRKAQAAS</sequence>
<feature type="region of interest" description="Disordered" evidence="1">
    <location>
        <begin position="93"/>
        <end position="132"/>
    </location>
</feature>
<comment type="caution">
    <text evidence="2">The sequence shown here is derived from an EMBL/GenBank/DDBJ whole genome shotgun (WGS) entry which is preliminary data.</text>
</comment>
<evidence type="ECO:0000256" key="1">
    <source>
        <dbReference type="SAM" id="MobiDB-lite"/>
    </source>
</evidence>
<dbReference type="InterPro" id="IPR056919">
    <property type="entry name" value="Phage_TAC_18"/>
</dbReference>
<name>A0A4U0Z2P7_9RHOB</name>
<dbReference type="EMBL" id="SWAU01000001">
    <property type="protein sequence ID" value="TKA98538.1"/>
    <property type="molecule type" value="Genomic_DNA"/>
</dbReference>
<dbReference type="Proteomes" id="UP000306340">
    <property type="component" value="Unassembled WGS sequence"/>
</dbReference>
<dbReference type="RefSeq" id="WP_136790803.1">
    <property type="nucleotide sequence ID" value="NZ_SWAU01000001.1"/>
</dbReference>
<accession>A0A4U0Z2P7</accession>
<proteinExistence type="predicted"/>
<protein>
    <submittedName>
        <fullName evidence="2">Uncharacterized protein</fullName>
    </submittedName>
</protein>
<evidence type="ECO:0000313" key="3">
    <source>
        <dbReference type="Proteomes" id="UP000306340"/>
    </source>
</evidence>
<organism evidence="2 3">
    <name type="scientific">Cereibacter changlensis</name>
    <dbReference type="NCBI Taxonomy" id="402884"/>
    <lineage>
        <taxon>Bacteria</taxon>
        <taxon>Pseudomonadati</taxon>
        <taxon>Pseudomonadota</taxon>
        <taxon>Alphaproteobacteria</taxon>
        <taxon>Rhodobacterales</taxon>
        <taxon>Paracoccaceae</taxon>
        <taxon>Cereibacter</taxon>
    </lineage>
</organism>
<dbReference type="AlphaFoldDB" id="A0A4U0Z2P7"/>
<reference evidence="2 3" key="1">
    <citation type="submission" date="2019-04" db="EMBL/GenBank/DDBJ databases">
        <title>Crypto-aerobic microbial life in anoxic (sulfidic) marine sediments.</title>
        <authorList>
            <person name="Bhattacharya S."/>
            <person name="Roy C."/>
            <person name="Mondal N."/>
            <person name="Sarkar J."/>
            <person name="Mandal S."/>
            <person name="Rameez M.J."/>
            <person name="Ghosh W."/>
        </authorList>
    </citation>
    <scope>NUCLEOTIDE SEQUENCE [LARGE SCALE GENOMIC DNA]</scope>
    <source>
        <strain evidence="2 3">SBBC</strain>
    </source>
</reference>
<dbReference type="Pfam" id="PF23812">
    <property type="entry name" value="Phage_TAC_18"/>
    <property type="match status" value="1"/>
</dbReference>
<gene>
    <name evidence="2" type="ORF">FAZ78_00325</name>
</gene>